<dbReference type="Pfam" id="PF16984">
    <property type="entry name" value="Grp7_allergen"/>
    <property type="match status" value="1"/>
</dbReference>
<dbReference type="Pfam" id="PF06585">
    <property type="entry name" value="JHBP"/>
    <property type="match status" value="1"/>
</dbReference>
<evidence type="ECO:0000313" key="2">
    <source>
        <dbReference type="EMBL" id="KAF2883584.1"/>
    </source>
</evidence>
<name>A0A8K0CAD1_IGNLU</name>
<proteinExistence type="predicted"/>
<gene>
    <name evidence="2" type="ORF">ILUMI_22579</name>
</gene>
<feature type="chain" id="PRO_5035464099" evidence="1">
    <location>
        <begin position="34"/>
        <end position="450"/>
    </location>
</feature>
<feature type="signal peptide" evidence="1">
    <location>
        <begin position="1"/>
        <end position="33"/>
    </location>
</feature>
<dbReference type="GO" id="GO:0008289">
    <property type="term" value="F:lipid binding"/>
    <property type="evidence" value="ECO:0007669"/>
    <property type="project" value="InterPro"/>
</dbReference>
<evidence type="ECO:0000313" key="3">
    <source>
        <dbReference type="Proteomes" id="UP000801492"/>
    </source>
</evidence>
<dbReference type="SMART" id="SM00700">
    <property type="entry name" value="JHBP"/>
    <property type="match status" value="1"/>
</dbReference>
<comment type="caution">
    <text evidence="2">The sequence shown here is derived from an EMBL/GenBank/DDBJ whole genome shotgun (WGS) entry which is preliminary data.</text>
</comment>
<dbReference type="EMBL" id="VTPC01090353">
    <property type="protein sequence ID" value="KAF2883584.1"/>
    <property type="molecule type" value="Genomic_DNA"/>
</dbReference>
<dbReference type="PANTHER" id="PTHR11008">
    <property type="entry name" value="PROTEIN TAKEOUT-LIKE PROTEIN"/>
    <property type="match status" value="1"/>
</dbReference>
<keyword evidence="1" id="KW-0732">Signal</keyword>
<dbReference type="Gene3D" id="3.15.10.30">
    <property type="entry name" value="Haemolymph juvenile hormone binding protein"/>
    <property type="match status" value="1"/>
</dbReference>
<dbReference type="InterPro" id="IPR017943">
    <property type="entry name" value="Bactericidal_perm-incr_a/b_dom"/>
</dbReference>
<accession>A0A8K0CAD1</accession>
<dbReference type="SUPFAM" id="SSF55394">
    <property type="entry name" value="Bactericidal permeability-increasing protein, BPI"/>
    <property type="match status" value="1"/>
</dbReference>
<evidence type="ECO:0000256" key="1">
    <source>
        <dbReference type="SAM" id="SignalP"/>
    </source>
</evidence>
<dbReference type="OrthoDB" id="6412801at2759"/>
<dbReference type="Gene3D" id="3.15.10.50">
    <property type="match status" value="1"/>
</dbReference>
<protein>
    <submittedName>
        <fullName evidence="2">Uncharacterized protein</fullName>
    </submittedName>
</protein>
<dbReference type="InterPro" id="IPR038606">
    <property type="entry name" value="To_sf"/>
</dbReference>
<dbReference type="InterPro" id="IPR010562">
    <property type="entry name" value="Haemolymph_juvenile_hormone-bd"/>
</dbReference>
<reference evidence="2" key="1">
    <citation type="submission" date="2019-08" db="EMBL/GenBank/DDBJ databases">
        <title>The genome of the North American firefly Photinus pyralis.</title>
        <authorList>
            <consortium name="Photinus pyralis genome working group"/>
            <person name="Fallon T.R."/>
            <person name="Sander Lower S.E."/>
            <person name="Weng J.-K."/>
        </authorList>
    </citation>
    <scope>NUCLEOTIDE SEQUENCE</scope>
    <source>
        <strain evidence="2">TRF0915ILg1</strain>
        <tissue evidence="2">Whole body</tissue>
    </source>
</reference>
<dbReference type="InterPro" id="IPR020234">
    <property type="entry name" value="Mite_allergen_group-7"/>
</dbReference>
<dbReference type="AlphaFoldDB" id="A0A8K0CAD1"/>
<sequence>MHGHWTVNNINKSMSQMKCLCVLLYLYLGLCVATDPTLDEQQILKAGEKKISEHVLAVLEHYKQKDPVGIPGAPVPDPLDIPPLSHSFSIGKMNFENVKLYGLSKFRIIYIRADLAAMQVDAGLQIDTLNVFGNYTLSTWLSKSQGPFTVQLTDVFVEAQAKLEIQREGQLEAQEMNMDITFKNIAMNFERLGFFASVFQGVINSVGTFIFDSIKPFILSEVNTNMRNDVNKQISALPQRFPNSISPFDQLVGEARHKVRENKFDPFKMDDYNYTAGIFGIQMTHTWLTGLSSFHRVGNMTFEIRNNTIYLHMQVGTQKLQGTTHWEVAIVGGMMSRAGTASFSVEYLKVEIALSQTMDTRNPPQLDDIQLELGNIQIRCNGAGTLDYLIEFAVNVVPNLLRYQIMDAVESPLKKRIQETLNTVNVEQVIHENLPKLDEQQRNGFKGFLR</sequence>
<keyword evidence="3" id="KW-1185">Reference proteome</keyword>
<organism evidence="2 3">
    <name type="scientific">Ignelater luminosus</name>
    <name type="common">Cucubano</name>
    <name type="synonym">Pyrophorus luminosus</name>
    <dbReference type="NCBI Taxonomy" id="2038154"/>
    <lineage>
        <taxon>Eukaryota</taxon>
        <taxon>Metazoa</taxon>
        <taxon>Ecdysozoa</taxon>
        <taxon>Arthropoda</taxon>
        <taxon>Hexapoda</taxon>
        <taxon>Insecta</taxon>
        <taxon>Pterygota</taxon>
        <taxon>Neoptera</taxon>
        <taxon>Endopterygota</taxon>
        <taxon>Coleoptera</taxon>
        <taxon>Polyphaga</taxon>
        <taxon>Elateriformia</taxon>
        <taxon>Elateroidea</taxon>
        <taxon>Elateridae</taxon>
        <taxon>Agrypninae</taxon>
        <taxon>Pyrophorini</taxon>
        <taxon>Ignelater</taxon>
    </lineage>
</organism>
<dbReference type="Proteomes" id="UP000801492">
    <property type="component" value="Unassembled WGS sequence"/>
</dbReference>
<dbReference type="PANTHER" id="PTHR11008:SF13">
    <property type="entry name" value="FI04421P"/>
    <property type="match status" value="1"/>
</dbReference>
<dbReference type="InterPro" id="IPR038602">
    <property type="entry name" value="Mite_allergen_7_sf"/>
</dbReference>